<keyword evidence="1 2" id="KW-0808">Transferase</keyword>
<evidence type="ECO:0000256" key="2">
    <source>
        <dbReference type="RuleBase" id="RU003523"/>
    </source>
</evidence>
<dbReference type="Gene3D" id="3.20.20.70">
    <property type="entry name" value="Aldolase class I"/>
    <property type="match status" value="1"/>
</dbReference>
<dbReference type="CDD" id="cd07939">
    <property type="entry name" value="DRE_TIM_NifV"/>
    <property type="match status" value="1"/>
</dbReference>
<comment type="similarity">
    <text evidence="2">Belongs to the alpha-IPM synthase/homocitrate synthase family.</text>
</comment>
<dbReference type="InterPro" id="IPR013785">
    <property type="entry name" value="Aldolase_TIM"/>
</dbReference>
<dbReference type="PROSITE" id="PS50991">
    <property type="entry name" value="PYR_CT"/>
    <property type="match status" value="1"/>
</dbReference>
<dbReference type="SUPFAM" id="SSF51569">
    <property type="entry name" value="Aldolase"/>
    <property type="match status" value="1"/>
</dbReference>
<dbReference type="Proteomes" id="UP000182743">
    <property type="component" value="Unassembled WGS sequence"/>
</dbReference>
<dbReference type="PANTHER" id="PTHR42880:SF1">
    <property type="entry name" value="ISOPROPYLMALATE_HOMOCITRATE_CITRAMALATE SYNTHASE FAMILY PROTEIN"/>
    <property type="match status" value="1"/>
</dbReference>
<evidence type="ECO:0000313" key="4">
    <source>
        <dbReference type="EMBL" id="OIQ08593.1"/>
    </source>
</evidence>
<comment type="caution">
    <text evidence="4">The sequence shown here is derived from an EMBL/GenBank/DDBJ whole genome shotgun (WGS) entry which is preliminary data.</text>
</comment>
<dbReference type="AlphaFoldDB" id="A0A1J5JYF4"/>
<evidence type="ECO:0000313" key="5">
    <source>
        <dbReference type="Proteomes" id="UP000182743"/>
    </source>
</evidence>
<evidence type="ECO:0000259" key="3">
    <source>
        <dbReference type="PROSITE" id="PS50991"/>
    </source>
</evidence>
<gene>
    <name evidence="4" type="primary">leuA_3</name>
    <name evidence="4" type="ORF">MOOR_17400</name>
</gene>
<dbReference type="PROSITE" id="PS00815">
    <property type="entry name" value="AIPM_HOMOCIT_SYNTH_1"/>
    <property type="match status" value="1"/>
</dbReference>
<protein>
    <submittedName>
        <fullName evidence="4">2-isopropylmalate synthase</fullName>
        <ecNumber evidence="4">2.3.3.13</ecNumber>
    </submittedName>
</protein>
<evidence type="ECO:0000256" key="1">
    <source>
        <dbReference type="ARBA" id="ARBA00022679"/>
    </source>
</evidence>
<accession>A0A1J5JYF4</accession>
<dbReference type="EMBL" id="MIHH01000009">
    <property type="protein sequence ID" value="OIQ08593.1"/>
    <property type="molecule type" value="Genomic_DNA"/>
</dbReference>
<reference evidence="4 5" key="1">
    <citation type="submission" date="2016-08" db="EMBL/GenBank/DDBJ databases">
        <title>Genome-based comparison of Moorella thermoacetic strains.</title>
        <authorList>
            <person name="Poehlein A."/>
            <person name="Bengelsdorf F.R."/>
            <person name="Esser C."/>
            <person name="Duerre P."/>
            <person name="Daniel R."/>
        </authorList>
    </citation>
    <scope>NUCLEOTIDE SEQUENCE [LARGE SCALE GENOMIC DNA]</scope>
    <source>
        <strain evidence="4 5">DSM 11768</strain>
    </source>
</reference>
<feature type="domain" description="Pyruvate carboxyltransferase" evidence="3">
    <location>
        <begin position="21"/>
        <end position="272"/>
    </location>
</feature>
<dbReference type="InterPro" id="IPR002034">
    <property type="entry name" value="AIPM/Hcit_synth_CS"/>
</dbReference>
<keyword evidence="4" id="KW-0012">Acyltransferase</keyword>
<dbReference type="GO" id="GO:0003852">
    <property type="term" value="F:2-isopropylmalate synthase activity"/>
    <property type="evidence" value="ECO:0007669"/>
    <property type="project" value="UniProtKB-EC"/>
</dbReference>
<dbReference type="Pfam" id="PF00682">
    <property type="entry name" value="HMGL-like"/>
    <property type="match status" value="1"/>
</dbReference>
<dbReference type="EC" id="2.3.3.13" evidence="4"/>
<dbReference type="PANTHER" id="PTHR42880">
    <property type="entry name" value="HOMOCITRATE SYNTHASE"/>
    <property type="match status" value="1"/>
</dbReference>
<name>A0A1J5JYF4_NEOTH</name>
<proteinExistence type="inferred from homology"/>
<dbReference type="InterPro" id="IPR013477">
    <property type="entry name" value="NifV/FrbC"/>
</dbReference>
<organism evidence="4 5">
    <name type="scientific">Neomoorella thermoacetica</name>
    <name type="common">Clostridium thermoaceticum</name>
    <dbReference type="NCBI Taxonomy" id="1525"/>
    <lineage>
        <taxon>Bacteria</taxon>
        <taxon>Bacillati</taxon>
        <taxon>Bacillota</taxon>
        <taxon>Clostridia</taxon>
        <taxon>Neomoorellales</taxon>
        <taxon>Neomoorellaceae</taxon>
        <taxon>Neomoorella</taxon>
    </lineage>
</organism>
<sequence>MPAVSLPGIPVIILEARLMQVLIVDTTLRDGEQAPGVAFSPREKVAIARMLDRLGVAQIEAGTPAMGDIEQEAIRAIARQGLRSRVSTWNRLLLEDIRSSLECGIRDVHISAPVSSIQIRAKLRQDYRWVLNRLRQACRYARDYGLRVTVGAEDASRADPGFLLEFAYLAWESGAERLRYCDTVGVLDPFATCAHLSRLKEKVDLELEFHGHNDFGLATANALAAVRAGVRWIDTTVGGLGERAGNTSLEELYRALTRLFDLDPGLNSRYLPGLERYVTRAAGRLPPAPVDTSLKVPLFPGRRHPAARGERRGTLRSSTDFAKIILEEY</sequence>
<dbReference type="PROSITE" id="PS00816">
    <property type="entry name" value="AIPM_HOMOCIT_SYNTH_2"/>
    <property type="match status" value="1"/>
</dbReference>
<dbReference type="GO" id="GO:0019752">
    <property type="term" value="P:carboxylic acid metabolic process"/>
    <property type="evidence" value="ECO:0007669"/>
    <property type="project" value="InterPro"/>
</dbReference>
<dbReference type="InterPro" id="IPR000891">
    <property type="entry name" value="PYR_CT"/>
</dbReference>